<dbReference type="InterPro" id="IPR029058">
    <property type="entry name" value="AB_hydrolase_fold"/>
</dbReference>
<keyword evidence="1" id="KW-0732">Signal</keyword>
<feature type="signal peptide" evidence="1">
    <location>
        <begin position="1"/>
        <end position="27"/>
    </location>
</feature>
<feature type="domain" description="Serine aminopeptidase S33" evidence="2">
    <location>
        <begin position="84"/>
        <end position="177"/>
    </location>
</feature>
<feature type="chain" id="PRO_5038933386" evidence="1">
    <location>
        <begin position="28"/>
        <end position="354"/>
    </location>
</feature>
<proteinExistence type="predicted"/>
<dbReference type="Gene3D" id="3.40.50.1820">
    <property type="entry name" value="alpha/beta hydrolase"/>
    <property type="match status" value="1"/>
</dbReference>
<organism evidence="3 4">
    <name type="scientific">Corynebacterium meridianum</name>
    <dbReference type="NCBI Taxonomy" id="2765363"/>
    <lineage>
        <taxon>Bacteria</taxon>
        <taxon>Bacillati</taxon>
        <taxon>Actinomycetota</taxon>
        <taxon>Actinomycetes</taxon>
        <taxon>Mycobacteriales</taxon>
        <taxon>Corynebacteriaceae</taxon>
        <taxon>Corynebacterium</taxon>
    </lineage>
</organism>
<dbReference type="RefSeq" id="WP_198738220.1">
    <property type="nucleotide sequence ID" value="NZ_JAEIOS010000011.1"/>
</dbReference>
<dbReference type="EMBL" id="JAEIOS010000011">
    <property type="protein sequence ID" value="MBI8989219.1"/>
    <property type="molecule type" value="Genomic_DNA"/>
</dbReference>
<evidence type="ECO:0000256" key="1">
    <source>
        <dbReference type="SAM" id="SignalP"/>
    </source>
</evidence>
<keyword evidence="4" id="KW-1185">Reference proteome</keyword>
<protein>
    <submittedName>
        <fullName evidence="3">Alpha/beta fold hydrolase</fullName>
    </submittedName>
</protein>
<dbReference type="Pfam" id="PF12146">
    <property type="entry name" value="Hydrolase_4"/>
    <property type="match status" value="1"/>
</dbReference>
<accession>A0A934I4S3</accession>
<dbReference type="AlphaFoldDB" id="A0A934I4S3"/>
<dbReference type="InterPro" id="IPR022742">
    <property type="entry name" value="Hydrolase_4"/>
</dbReference>
<dbReference type="Proteomes" id="UP000645966">
    <property type="component" value="Unassembled WGS sequence"/>
</dbReference>
<evidence type="ECO:0000313" key="3">
    <source>
        <dbReference type="EMBL" id="MBI8989219.1"/>
    </source>
</evidence>
<dbReference type="GO" id="GO:0016787">
    <property type="term" value="F:hydrolase activity"/>
    <property type="evidence" value="ECO:0007669"/>
    <property type="project" value="UniProtKB-KW"/>
</dbReference>
<name>A0A934I4S3_9CORY</name>
<gene>
    <name evidence="3" type="ORF">JDV75_05525</name>
</gene>
<keyword evidence="3" id="KW-0378">Hydrolase</keyword>
<sequence length="354" mass="37215">MGISWVISGPRLAAAVLLAGVVSLAGAGAAAAGVPGASVGGIGVTGPRNTNLSGARVTERTMGYPPLVPEGVNDPGCRVSPGREQAVVLVHGTDSTLYADYSLLGAELADDGWCVYGLDYGRGQGPDDGFGWRPIADSAVELDATVTAALRSSGARQVSLIGFSQGATVARYWTNVIDGGKHTATWIGLASPTRGGGPDGLIHLVALLPEPFRDAVFSPALQDLLVGSRFLTELNYTAETVPGPAYVTVSTRFDEMMWRSDLQPIRGGRTRNIVLQDLCPENLGGHMLMPYNRTVVTLVKYLLVDWQAGGGEGEKYCVPVPLGTGIWPVVVQTNLGKLQGVPINRQGVIYDTQF</sequence>
<evidence type="ECO:0000259" key="2">
    <source>
        <dbReference type="Pfam" id="PF12146"/>
    </source>
</evidence>
<reference evidence="3" key="1">
    <citation type="submission" date="2020-12" db="EMBL/GenBank/DDBJ databases">
        <title>Genome public.</title>
        <authorList>
            <person name="Sun Q."/>
        </authorList>
    </citation>
    <scope>NUCLEOTIDE SEQUENCE</scope>
    <source>
        <strain evidence="3">CCM 8863</strain>
    </source>
</reference>
<evidence type="ECO:0000313" key="4">
    <source>
        <dbReference type="Proteomes" id="UP000645966"/>
    </source>
</evidence>
<dbReference type="SUPFAM" id="SSF53474">
    <property type="entry name" value="alpha/beta-Hydrolases"/>
    <property type="match status" value="1"/>
</dbReference>
<comment type="caution">
    <text evidence="3">The sequence shown here is derived from an EMBL/GenBank/DDBJ whole genome shotgun (WGS) entry which is preliminary data.</text>
</comment>